<dbReference type="InterPro" id="IPR018155">
    <property type="entry name" value="Hyaluronidase"/>
</dbReference>
<dbReference type="PANTHER" id="PTHR11769">
    <property type="entry name" value="HYALURONIDASE"/>
    <property type="match status" value="1"/>
</dbReference>
<comment type="subcellular location">
    <subcellularLocation>
        <location evidence="2">Cell membrane</location>
        <topology evidence="2">Lipid-anchor</topology>
        <topology evidence="2">GPI-anchor</topology>
    </subcellularLocation>
</comment>
<feature type="disulfide bond" evidence="16">
    <location>
        <begin position="224"/>
        <end position="238"/>
    </location>
</feature>
<evidence type="ECO:0000256" key="3">
    <source>
        <dbReference type="ARBA" id="ARBA00008871"/>
    </source>
</evidence>
<evidence type="ECO:0000313" key="18">
    <source>
        <dbReference type="Proteomes" id="UP000504623"/>
    </source>
</evidence>
<gene>
    <name evidence="19" type="primary">SPAM1</name>
</gene>
<organism evidence="18 19">
    <name type="scientific">Chrysochloris asiatica</name>
    <name type="common">Cape golden mole</name>
    <dbReference type="NCBI Taxonomy" id="185453"/>
    <lineage>
        <taxon>Eukaryota</taxon>
        <taxon>Metazoa</taxon>
        <taxon>Chordata</taxon>
        <taxon>Craniata</taxon>
        <taxon>Vertebrata</taxon>
        <taxon>Euteleostomi</taxon>
        <taxon>Mammalia</taxon>
        <taxon>Eutheria</taxon>
        <taxon>Afrotheria</taxon>
        <taxon>Chrysochloridae</taxon>
        <taxon>Chrysochlorinae</taxon>
        <taxon>Chrysochloris</taxon>
    </lineage>
</organism>
<keyword evidence="6" id="KW-0732">Signal</keyword>
<dbReference type="SUPFAM" id="SSF51445">
    <property type="entry name" value="(Trans)glycosidases"/>
    <property type="match status" value="1"/>
</dbReference>
<dbReference type="InterPro" id="IPR013785">
    <property type="entry name" value="Aldolase_TIM"/>
</dbReference>
<evidence type="ECO:0000256" key="6">
    <source>
        <dbReference type="ARBA" id="ARBA00022729"/>
    </source>
</evidence>
<feature type="glycosylation site" description="N-linked (GlcNAc...) asparagine" evidence="15">
    <location>
        <position position="369"/>
    </location>
</feature>
<dbReference type="GO" id="GO:0030214">
    <property type="term" value="P:hyaluronan catabolic process"/>
    <property type="evidence" value="ECO:0007669"/>
    <property type="project" value="TreeGrafter"/>
</dbReference>
<keyword evidence="9 16" id="KW-1015">Disulfide bond</keyword>
<name>A0A9B0TFD9_CHRAS</name>
<dbReference type="GO" id="GO:0001669">
    <property type="term" value="C:acrosomal vesicle"/>
    <property type="evidence" value="ECO:0007669"/>
    <property type="project" value="TreeGrafter"/>
</dbReference>
<keyword evidence="18" id="KW-1185">Reference proteome</keyword>
<proteinExistence type="inferred from homology"/>
<evidence type="ECO:0000256" key="14">
    <source>
        <dbReference type="PIRSR" id="PIRSR038193-1"/>
    </source>
</evidence>
<keyword evidence="4" id="KW-1003">Cell membrane</keyword>
<keyword evidence="5" id="KW-0336">GPI-anchor</keyword>
<feature type="active site" description="Proton donor" evidence="14">
    <location>
        <position position="148"/>
    </location>
</feature>
<dbReference type="InterPro" id="IPR017853">
    <property type="entry name" value="GH"/>
</dbReference>
<keyword evidence="10" id="KW-0325">Glycoprotein</keyword>
<evidence type="ECO:0000256" key="1">
    <source>
        <dbReference type="ARBA" id="ARBA00000251"/>
    </source>
</evidence>
<dbReference type="CTD" id="6677"/>
<keyword evidence="7 13" id="KW-0378">Hydrolase</keyword>
<dbReference type="PRINTS" id="PR00846">
    <property type="entry name" value="GLHYDRLASE56"/>
</dbReference>
<dbReference type="PIRSF" id="PIRSF038193">
    <property type="entry name" value="Hyaluronidase"/>
    <property type="match status" value="1"/>
</dbReference>
<evidence type="ECO:0000256" key="12">
    <source>
        <dbReference type="ARBA" id="ARBA00023295"/>
    </source>
</evidence>
<evidence type="ECO:0000256" key="11">
    <source>
        <dbReference type="ARBA" id="ARBA00023288"/>
    </source>
</evidence>
<dbReference type="InterPro" id="IPR001439">
    <property type="entry name" value="Hyaluronidase_PH20/Hyal5"/>
</dbReference>
<reference evidence="19" key="1">
    <citation type="submission" date="2025-08" db="UniProtKB">
        <authorList>
            <consortium name="RefSeq"/>
        </authorList>
    </citation>
    <scope>IDENTIFICATION</scope>
    <source>
        <tissue evidence="19">Spleen</tissue>
    </source>
</reference>
<dbReference type="Gene3D" id="3.20.20.70">
    <property type="entry name" value="Aldolase class I"/>
    <property type="match status" value="1"/>
</dbReference>
<dbReference type="GO" id="GO:0007342">
    <property type="term" value="P:fusion of sperm to egg plasma membrane involved in single fertilization"/>
    <property type="evidence" value="ECO:0007669"/>
    <property type="project" value="InterPro"/>
</dbReference>
<evidence type="ECO:0000256" key="10">
    <source>
        <dbReference type="ARBA" id="ARBA00023180"/>
    </source>
</evidence>
<dbReference type="GO" id="GO:0098552">
    <property type="term" value="C:side of membrane"/>
    <property type="evidence" value="ECO:0007669"/>
    <property type="project" value="UniProtKB-KW"/>
</dbReference>
<dbReference type="AlphaFoldDB" id="A0A9B0TFD9"/>
<comment type="catalytic activity">
    <reaction evidence="1 13 17">
        <text>Random hydrolysis of (1-&gt;4)-linkages between N-acetyl-beta-D-glucosamine and D-glucuronate residues in hyaluronate.</text>
        <dbReference type="EC" id="3.2.1.35"/>
    </reaction>
</comment>
<dbReference type="OrthoDB" id="5796153at2759"/>
<keyword evidence="11" id="KW-0449">Lipoprotein</keyword>
<evidence type="ECO:0000256" key="15">
    <source>
        <dbReference type="PIRSR" id="PIRSR038193-2"/>
    </source>
</evidence>
<evidence type="ECO:0000256" key="9">
    <source>
        <dbReference type="ARBA" id="ARBA00023157"/>
    </source>
</evidence>
<evidence type="ECO:0000256" key="4">
    <source>
        <dbReference type="ARBA" id="ARBA00022475"/>
    </source>
</evidence>
<comment type="similarity">
    <text evidence="3 13 17">Belongs to the glycosyl hydrolase 56 family.</text>
</comment>
<dbReference type="FunFam" id="3.20.20.70:FF:000065">
    <property type="entry name" value="Hyaluronidase"/>
    <property type="match status" value="1"/>
</dbReference>
<feature type="disulfide bond" evidence="16">
    <location>
        <begin position="382"/>
        <end position="436"/>
    </location>
</feature>
<dbReference type="GO" id="GO:0005886">
    <property type="term" value="C:plasma membrane"/>
    <property type="evidence" value="ECO:0007669"/>
    <property type="project" value="UniProtKB-SubCell"/>
</dbReference>
<dbReference type="PANTHER" id="PTHR11769:SF20">
    <property type="entry name" value="HYALURONIDASE PH-20"/>
    <property type="match status" value="1"/>
</dbReference>
<dbReference type="PRINTS" id="PR00848">
    <property type="entry name" value="SPERMPH20"/>
</dbReference>
<evidence type="ECO:0000256" key="5">
    <source>
        <dbReference type="ARBA" id="ARBA00022622"/>
    </source>
</evidence>
<dbReference type="Pfam" id="PF01630">
    <property type="entry name" value="Glyco_hydro_56"/>
    <property type="match status" value="1"/>
</dbReference>
<evidence type="ECO:0000256" key="2">
    <source>
        <dbReference type="ARBA" id="ARBA00004609"/>
    </source>
</evidence>
<dbReference type="PIRSF" id="PIRSF500773">
    <property type="entry name" value="Hyaluronidase_PH20_Hyal5"/>
    <property type="match status" value="1"/>
</dbReference>
<keyword evidence="8" id="KW-0472">Membrane</keyword>
<dbReference type="Proteomes" id="UP000504623">
    <property type="component" value="Unplaced"/>
</dbReference>
<dbReference type="RefSeq" id="XP_006859429.1">
    <property type="nucleotide sequence ID" value="XM_006859367.1"/>
</dbReference>
<evidence type="ECO:0000313" key="19">
    <source>
        <dbReference type="RefSeq" id="XP_006859429.1"/>
    </source>
</evidence>
<feature type="disulfide bond" evidence="16">
    <location>
        <begin position="438"/>
        <end position="444"/>
    </location>
</feature>
<dbReference type="EC" id="3.2.1.35" evidence="13 17"/>
<dbReference type="GO" id="GO:0005975">
    <property type="term" value="P:carbohydrate metabolic process"/>
    <property type="evidence" value="ECO:0007669"/>
    <property type="project" value="UniProtKB-UniRule"/>
</dbReference>
<evidence type="ECO:0000256" key="13">
    <source>
        <dbReference type="PIRNR" id="PIRNR038193"/>
    </source>
</evidence>
<dbReference type="GeneID" id="102826711"/>
<dbReference type="GO" id="GO:0004415">
    <property type="term" value="F:hyalurononglucosaminidase activity"/>
    <property type="evidence" value="ECO:0007669"/>
    <property type="project" value="UniProtKB-UniRule"/>
</dbReference>
<accession>A0A9B0TFD9</accession>
<sequence>MGVLRFKYISFGRVTGSNGASQALFICLLIPYCLTLTFRAPRLIPNVTFLWAWNAPTELCPKKFDVPLDLSLFSLIGSPRKGITKQGLTIFYLDRLGYYPYINEKTGKSVNGGIPQMASLTGHLAKAKEDISYYTQTNQTSLAVIDWEEWRPIWARNWKPKDIYRKTSVELVQQQNMQLNVTEATKRAKIDFQKAARSFMQETLKLGKLLRPKHLWGFYLFPECYNYHYTRPGYNGSCFNIEKRRNDELSWLWEESTALFPSIYLRASLTSAGFAALFVRNRVQEAIRVSEVRDTENPLPVFVYSRPIFSDVVLKYLSQDDLVNTLGESIALGVSGNIIWGSLNLTQNRQSCMRLANYMKSTLNLYIINITLAAKMCSQVFCQEQGICVRREWNSSDYLHLNPKNFAIQTVKGGQYIVRGKPTLEDLQHFSGKFQCSCYAGFRCKERDDIESIHAINVCIAKDVCIDTFLNEEPTDPLRGREKLSVALSNISSIPVAIESPCAPGADLSGCLKANFSEKANGQKDCSGVFWKNMSSLQNKTIEAANLNSRQSRGAFNALEDSGASKARGHVRTLGYYENLFVYCWTRSILSSPQILFDLRHCVLIRVPMNYGGPEAPLTINVKPALQRILKTRRKVNRFRFKMGMRQETEDSRDFHCSVSYRAE</sequence>
<feature type="disulfide bond" evidence="16">
    <location>
        <begin position="60"/>
        <end position="352"/>
    </location>
</feature>
<protein>
    <recommendedName>
        <fullName evidence="13 17">Hyaluronidase</fullName>
        <ecNumber evidence="13 17">3.2.1.35</ecNumber>
    </recommendedName>
</protein>
<evidence type="ECO:0000256" key="16">
    <source>
        <dbReference type="PIRSR" id="PIRSR038193-3"/>
    </source>
</evidence>
<feature type="disulfide bond" evidence="16">
    <location>
        <begin position="377"/>
        <end position="388"/>
    </location>
</feature>
<keyword evidence="12 13" id="KW-0326">Glycosidase</keyword>
<evidence type="ECO:0000256" key="17">
    <source>
        <dbReference type="RuleBase" id="RU610713"/>
    </source>
</evidence>
<evidence type="ECO:0000256" key="8">
    <source>
        <dbReference type="ARBA" id="ARBA00023136"/>
    </source>
</evidence>
<evidence type="ECO:0000256" key="7">
    <source>
        <dbReference type="ARBA" id="ARBA00022801"/>
    </source>
</evidence>